<evidence type="ECO:0000313" key="3">
    <source>
        <dbReference type="EMBL" id="AGC52864.1"/>
    </source>
</evidence>
<feature type="chain" id="PRO_5002034394" evidence="2">
    <location>
        <begin position="19"/>
        <end position="150"/>
    </location>
</feature>
<keyword evidence="3" id="KW-0496">Mitochondrion</keyword>
<dbReference type="RefSeq" id="YP_009113899.1">
    <property type="nucleotide sequence ID" value="NC_026044.1"/>
</dbReference>
<dbReference type="EMBL" id="KC185404">
    <property type="protein sequence ID" value="AGC52864.1"/>
    <property type="molecule type" value="Genomic_DNA"/>
</dbReference>
<feature type="transmembrane region" description="Helical" evidence="1">
    <location>
        <begin position="115"/>
        <end position="141"/>
    </location>
</feature>
<sequence length="150" mass="16856">MSLLFLILLASFIMFFTSEQPAALGGSLILMSFLSALSFSFMFSSWYGLMLFLIYVGGLLVLFMYVIMLSSNFILSFSLKTTIKGFFVLMFMWALKNFNLPSKILAESMSSCSSSLMMGLFLSLGVFLLLVFFSIVHMVLFKGVILKLNE</sequence>
<dbReference type="CTD" id="4541"/>
<accession>A0A0A6ZAD8</accession>
<organism evidence="3">
    <name type="scientific">Pupilla muscorum</name>
    <dbReference type="NCBI Taxonomy" id="225749"/>
    <lineage>
        <taxon>Eukaryota</taxon>
        <taxon>Metazoa</taxon>
        <taxon>Spiralia</taxon>
        <taxon>Lophotrochozoa</taxon>
        <taxon>Mollusca</taxon>
        <taxon>Gastropoda</taxon>
        <taxon>Heterobranchia</taxon>
        <taxon>Euthyneura</taxon>
        <taxon>Panpulmonata</taxon>
        <taxon>Eupulmonata</taxon>
        <taxon>Stylommatophora</taxon>
        <taxon>Orthurethra</taxon>
        <taxon>Pupillidae</taxon>
        <taxon>Pupilla</taxon>
    </lineage>
</organism>
<dbReference type="GeneID" id="22832485"/>
<keyword evidence="1" id="KW-1133">Transmembrane helix</keyword>
<geneLocation type="mitochondrion" evidence="3"/>
<evidence type="ECO:0000256" key="1">
    <source>
        <dbReference type="SAM" id="Phobius"/>
    </source>
</evidence>
<dbReference type="AlphaFoldDB" id="A0A0A6ZAD8"/>
<reference evidence="3" key="1">
    <citation type="submission" date="2012-11" db="EMBL/GenBank/DDBJ databases">
        <title>Mitochondrial Genome Evolution in Pupillid Land Snails.</title>
        <authorList>
            <person name="Marquardt J.D."/>
            <person name="Adema C.M."/>
            <person name="Nekola J.C."/>
            <person name="Bergthorsson U."/>
        </authorList>
    </citation>
    <scope>NUCLEOTIDE SEQUENCE</scope>
</reference>
<feature type="transmembrane region" description="Helical" evidence="1">
    <location>
        <begin position="41"/>
        <end position="66"/>
    </location>
</feature>
<keyword evidence="1" id="KW-0812">Transmembrane</keyword>
<proteinExistence type="predicted"/>
<gene>
    <name evidence="3" type="primary">ND6</name>
</gene>
<evidence type="ECO:0000256" key="2">
    <source>
        <dbReference type="SAM" id="SignalP"/>
    </source>
</evidence>
<name>A0A0A6ZAD8_9EUPU</name>
<feature type="transmembrane region" description="Helical" evidence="1">
    <location>
        <begin position="73"/>
        <end position="95"/>
    </location>
</feature>
<protein>
    <submittedName>
        <fullName evidence="3">NADH dehydrogenase subunit 6</fullName>
    </submittedName>
</protein>
<keyword evidence="2" id="KW-0732">Signal</keyword>
<keyword evidence="1" id="KW-0472">Membrane</keyword>
<feature type="signal peptide" evidence="2">
    <location>
        <begin position="1"/>
        <end position="18"/>
    </location>
</feature>